<proteinExistence type="predicted"/>
<reference evidence="1 2" key="1">
    <citation type="submission" date="2019-06" db="EMBL/GenBank/DDBJ databases">
        <title>Whole genome shotgun sequence of Komagataeibacter hansenii NBRC 14820.</title>
        <authorList>
            <person name="Hosoyama A."/>
            <person name="Uohara A."/>
            <person name="Ohji S."/>
            <person name="Ichikawa N."/>
        </authorList>
    </citation>
    <scope>NUCLEOTIDE SEQUENCE [LARGE SCALE GENOMIC DNA]</scope>
    <source>
        <strain evidence="1 2">NBRC 14820</strain>
    </source>
</reference>
<evidence type="ECO:0000313" key="2">
    <source>
        <dbReference type="Proteomes" id="UP000319478"/>
    </source>
</evidence>
<dbReference type="EMBL" id="BJNN01000122">
    <property type="protein sequence ID" value="GEC64488.1"/>
    <property type="molecule type" value="Genomic_DNA"/>
</dbReference>
<organism evidence="1 2">
    <name type="scientific">Novacetimonas hansenii</name>
    <name type="common">Komagataeibacter hansenii</name>
    <dbReference type="NCBI Taxonomy" id="436"/>
    <lineage>
        <taxon>Bacteria</taxon>
        <taxon>Pseudomonadati</taxon>
        <taxon>Pseudomonadota</taxon>
        <taxon>Alphaproteobacteria</taxon>
        <taxon>Acetobacterales</taxon>
        <taxon>Acetobacteraceae</taxon>
        <taxon>Novacetimonas</taxon>
    </lineage>
</organism>
<name>A0ABQ0SGU0_NOVHA</name>
<gene>
    <name evidence="1" type="ORF">GHA01_23370</name>
</gene>
<dbReference type="Proteomes" id="UP000319478">
    <property type="component" value="Unassembled WGS sequence"/>
</dbReference>
<keyword evidence="2" id="KW-1185">Reference proteome</keyword>
<evidence type="ECO:0000313" key="1">
    <source>
        <dbReference type="EMBL" id="GEC64488.1"/>
    </source>
</evidence>
<protein>
    <recommendedName>
        <fullName evidence="3">Transposase</fullName>
    </recommendedName>
</protein>
<sequence length="68" mass="7886">MRTYRSDKGKTRKFGVTTRTAPVHQLLDLWFEQGINHAAAAPQCRKCRAIPRLFFYRIGLEVMPPSHD</sequence>
<accession>A0ABQ0SGU0</accession>
<comment type="caution">
    <text evidence="1">The sequence shown here is derived from an EMBL/GenBank/DDBJ whole genome shotgun (WGS) entry which is preliminary data.</text>
</comment>
<evidence type="ECO:0008006" key="3">
    <source>
        <dbReference type="Google" id="ProtNLM"/>
    </source>
</evidence>